<dbReference type="Gene3D" id="3.80.10.10">
    <property type="entry name" value="Ribonuclease Inhibitor"/>
    <property type="match status" value="1"/>
</dbReference>
<evidence type="ECO:0000256" key="1">
    <source>
        <dbReference type="SAM" id="MobiDB-lite"/>
    </source>
</evidence>
<keyword evidence="3" id="KW-1185">Reference proteome</keyword>
<gene>
    <name evidence="2" type="ORF">B0H15DRAFT_954419</name>
</gene>
<feature type="region of interest" description="Disordered" evidence="1">
    <location>
        <begin position="247"/>
        <end position="282"/>
    </location>
</feature>
<evidence type="ECO:0000313" key="3">
    <source>
        <dbReference type="Proteomes" id="UP001222325"/>
    </source>
</evidence>
<dbReference type="AlphaFoldDB" id="A0AAD6TT40"/>
<sequence>MHRALESPEILRAIFAVAEGDLMPLLECLVPRVWGTDMQARHRVLRSRLMLSEPRSRPTDPSLALSASLSRATITLLSSAFHSPTSLQCITLPTLHASSLPAFAALPHLASLALPSYCAPLSPARLAALFPPSSRAFPALRILSLAADTLTSAFALIVHVASPTLRALRVEVREEARAEAWEAALRVLAYLPCRHSLTELELGRPGPHSANQPTQLRPKMRLPSLTHVRVHPPLVLVLARGEAGSQTLARPSPRLGTLFANPSTNRGKEGSCAHSLRRRRRPNRVRVQFRSTRAVFPRTP</sequence>
<proteinExistence type="predicted"/>
<reference evidence="2" key="1">
    <citation type="submission" date="2023-03" db="EMBL/GenBank/DDBJ databases">
        <title>Massive genome expansion in bonnet fungi (Mycena s.s.) driven by repeated elements and novel gene families across ecological guilds.</title>
        <authorList>
            <consortium name="Lawrence Berkeley National Laboratory"/>
            <person name="Harder C.B."/>
            <person name="Miyauchi S."/>
            <person name="Viragh M."/>
            <person name="Kuo A."/>
            <person name="Thoen E."/>
            <person name="Andreopoulos B."/>
            <person name="Lu D."/>
            <person name="Skrede I."/>
            <person name="Drula E."/>
            <person name="Henrissat B."/>
            <person name="Morin E."/>
            <person name="Kohler A."/>
            <person name="Barry K."/>
            <person name="LaButti K."/>
            <person name="Morin E."/>
            <person name="Salamov A."/>
            <person name="Lipzen A."/>
            <person name="Mereny Z."/>
            <person name="Hegedus B."/>
            <person name="Baldrian P."/>
            <person name="Stursova M."/>
            <person name="Weitz H."/>
            <person name="Taylor A."/>
            <person name="Grigoriev I.V."/>
            <person name="Nagy L.G."/>
            <person name="Martin F."/>
            <person name="Kauserud H."/>
        </authorList>
    </citation>
    <scope>NUCLEOTIDE SEQUENCE</scope>
    <source>
        <strain evidence="2">CBHHK173m</strain>
    </source>
</reference>
<protein>
    <submittedName>
        <fullName evidence="2">Uncharacterized protein</fullName>
    </submittedName>
</protein>
<accession>A0AAD6TT40</accession>
<dbReference type="Proteomes" id="UP001222325">
    <property type="component" value="Unassembled WGS sequence"/>
</dbReference>
<dbReference type="EMBL" id="JARJCN010000064">
    <property type="protein sequence ID" value="KAJ7078737.1"/>
    <property type="molecule type" value="Genomic_DNA"/>
</dbReference>
<dbReference type="InterPro" id="IPR032675">
    <property type="entry name" value="LRR_dom_sf"/>
</dbReference>
<organism evidence="2 3">
    <name type="scientific">Mycena belliarum</name>
    <dbReference type="NCBI Taxonomy" id="1033014"/>
    <lineage>
        <taxon>Eukaryota</taxon>
        <taxon>Fungi</taxon>
        <taxon>Dikarya</taxon>
        <taxon>Basidiomycota</taxon>
        <taxon>Agaricomycotina</taxon>
        <taxon>Agaricomycetes</taxon>
        <taxon>Agaricomycetidae</taxon>
        <taxon>Agaricales</taxon>
        <taxon>Marasmiineae</taxon>
        <taxon>Mycenaceae</taxon>
        <taxon>Mycena</taxon>
    </lineage>
</organism>
<evidence type="ECO:0000313" key="2">
    <source>
        <dbReference type="EMBL" id="KAJ7078737.1"/>
    </source>
</evidence>
<name>A0AAD6TT40_9AGAR</name>
<comment type="caution">
    <text evidence="2">The sequence shown here is derived from an EMBL/GenBank/DDBJ whole genome shotgun (WGS) entry which is preliminary data.</text>
</comment>